<keyword evidence="2" id="KW-1185">Reference proteome</keyword>
<name>A0A9N7VJQ2_PLEPL</name>
<evidence type="ECO:0000313" key="2">
    <source>
        <dbReference type="Proteomes" id="UP001153269"/>
    </source>
</evidence>
<dbReference type="AlphaFoldDB" id="A0A9N7VJQ2"/>
<proteinExistence type="predicted"/>
<comment type="caution">
    <text evidence="1">The sequence shown here is derived from an EMBL/GenBank/DDBJ whole genome shotgun (WGS) entry which is preliminary data.</text>
</comment>
<organism evidence="1 2">
    <name type="scientific">Pleuronectes platessa</name>
    <name type="common">European plaice</name>
    <dbReference type="NCBI Taxonomy" id="8262"/>
    <lineage>
        <taxon>Eukaryota</taxon>
        <taxon>Metazoa</taxon>
        <taxon>Chordata</taxon>
        <taxon>Craniata</taxon>
        <taxon>Vertebrata</taxon>
        <taxon>Euteleostomi</taxon>
        <taxon>Actinopterygii</taxon>
        <taxon>Neopterygii</taxon>
        <taxon>Teleostei</taxon>
        <taxon>Neoteleostei</taxon>
        <taxon>Acanthomorphata</taxon>
        <taxon>Carangaria</taxon>
        <taxon>Pleuronectiformes</taxon>
        <taxon>Pleuronectoidei</taxon>
        <taxon>Pleuronectidae</taxon>
        <taxon>Pleuronectes</taxon>
    </lineage>
</organism>
<gene>
    <name evidence="1" type="ORF">PLEPLA_LOCUS41285</name>
</gene>
<dbReference type="Proteomes" id="UP001153269">
    <property type="component" value="Unassembled WGS sequence"/>
</dbReference>
<protein>
    <submittedName>
        <fullName evidence="1">Uncharacterized protein</fullName>
    </submittedName>
</protein>
<dbReference type="EMBL" id="CADEAL010004174">
    <property type="protein sequence ID" value="CAB1453531.1"/>
    <property type="molecule type" value="Genomic_DNA"/>
</dbReference>
<reference evidence="1" key="1">
    <citation type="submission" date="2020-03" db="EMBL/GenBank/DDBJ databases">
        <authorList>
            <person name="Weist P."/>
        </authorList>
    </citation>
    <scope>NUCLEOTIDE SEQUENCE</scope>
</reference>
<evidence type="ECO:0000313" key="1">
    <source>
        <dbReference type="EMBL" id="CAB1453531.1"/>
    </source>
</evidence>
<sequence length="66" mass="7115">MGSRIKESPESTFEVYLEVAHPGSHSSGVECSSSNLKVGSSIPSLTYLHADLSLGKMLNPEWPPIE</sequence>
<accession>A0A9N7VJQ2</accession>